<sequence>MKYQASGNAALTAALTLALLPAPAAASTAPPPDTCQVGFVWREARPTDHVCVTPKVRERTQVENRLKYTNWVTGAYGPHTCVNGTVWREAFTGDDVCVTPRSRDEARQDNAQAADRRVTAKLWISTYRLGPVDNGDGTASTTSTDDIPRLKLNGSHFNPGQVKVFIYYNTGKLFWSGTVTATRNGGYAGGSFGKRTGKVDCSIPGKPGNAYARAQDVTSGRWSASVPVRVGCYVY</sequence>
<evidence type="ECO:0000256" key="1">
    <source>
        <dbReference type="SAM" id="SignalP"/>
    </source>
</evidence>
<dbReference type="EMBL" id="FOHX01000002">
    <property type="protein sequence ID" value="SET23546.1"/>
    <property type="molecule type" value="Genomic_DNA"/>
</dbReference>
<dbReference type="RefSeq" id="WP_091078176.1">
    <property type="nucleotide sequence ID" value="NZ_FOHX01000002.1"/>
</dbReference>
<feature type="chain" id="PRO_5011582983" evidence="1">
    <location>
        <begin position="27"/>
        <end position="235"/>
    </location>
</feature>
<proteinExistence type="predicted"/>
<evidence type="ECO:0000313" key="2">
    <source>
        <dbReference type="EMBL" id="SET23546.1"/>
    </source>
</evidence>
<dbReference type="AlphaFoldDB" id="A0A1I0CUR4"/>
<accession>A0A1I0CUR4</accession>
<keyword evidence="3" id="KW-1185">Reference proteome</keyword>
<dbReference type="STRING" id="568860.SAMN05421811_102463"/>
<dbReference type="OrthoDB" id="4548672at2"/>
<keyword evidence="1" id="KW-0732">Signal</keyword>
<feature type="signal peptide" evidence="1">
    <location>
        <begin position="1"/>
        <end position="26"/>
    </location>
</feature>
<reference evidence="2 3" key="1">
    <citation type="submission" date="2016-10" db="EMBL/GenBank/DDBJ databases">
        <authorList>
            <person name="de Groot N.N."/>
        </authorList>
    </citation>
    <scope>NUCLEOTIDE SEQUENCE [LARGE SCALE GENOMIC DNA]</scope>
    <source>
        <strain evidence="2 3">CGMCC 4.5598</strain>
    </source>
</reference>
<evidence type="ECO:0000313" key="3">
    <source>
        <dbReference type="Proteomes" id="UP000199361"/>
    </source>
</evidence>
<name>A0A1I0CUR4_9ACTN</name>
<organism evidence="2 3">
    <name type="scientific">Nonomuraea wenchangensis</name>
    <dbReference type="NCBI Taxonomy" id="568860"/>
    <lineage>
        <taxon>Bacteria</taxon>
        <taxon>Bacillati</taxon>
        <taxon>Actinomycetota</taxon>
        <taxon>Actinomycetes</taxon>
        <taxon>Streptosporangiales</taxon>
        <taxon>Streptosporangiaceae</taxon>
        <taxon>Nonomuraea</taxon>
    </lineage>
</organism>
<protein>
    <submittedName>
        <fullName evidence="2">Uncharacterized protein</fullName>
    </submittedName>
</protein>
<gene>
    <name evidence="2" type="ORF">SAMN05421811_102463</name>
</gene>
<dbReference type="Proteomes" id="UP000199361">
    <property type="component" value="Unassembled WGS sequence"/>
</dbReference>